<reference evidence="2" key="3">
    <citation type="submission" date="2015-06" db="UniProtKB">
        <authorList>
            <consortium name="EnsemblMetazoa"/>
        </authorList>
    </citation>
    <scope>IDENTIFICATION</scope>
</reference>
<dbReference type="InParanoid" id="T1EZI3"/>
<reference evidence="1 3" key="2">
    <citation type="journal article" date="2013" name="Nature">
        <title>Insights into bilaterian evolution from three spiralian genomes.</title>
        <authorList>
            <person name="Simakov O."/>
            <person name="Marletaz F."/>
            <person name="Cho S.J."/>
            <person name="Edsinger-Gonzales E."/>
            <person name="Havlak P."/>
            <person name="Hellsten U."/>
            <person name="Kuo D.H."/>
            <person name="Larsson T."/>
            <person name="Lv J."/>
            <person name="Arendt D."/>
            <person name="Savage R."/>
            <person name="Osoegawa K."/>
            <person name="de Jong P."/>
            <person name="Grimwood J."/>
            <person name="Chapman J.A."/>
            <person name="Shapiro H."/>
            <person name="Aerts A."/>
            <person name="Otillar R.P."/>
            <person name="Terry A.Y."/>
            <person name="Boore J.L."/>
            <person name="Grigoriev I.V."/>
            <person name="Lindberg D.R."/>
            <person name="Seaver E.C."/>
            <person name="Weisblat D.A."/>
            <person name="Putnam N.H."/>
            <person name="Rokhsar D.S."/>
        </authorList>
    </citation>
    <scope>NUCLEOTIDE SEQUENCE</scope>
</reference>
<accession>T1EZI3</accession>
<dbReference type="EnsemblMetazoa" id="HelroT167574">
    <property type="protein sequence ID" value="HelroP167574"/>
    <property type="gene ID" value="HelroG167574"/>
</dbReference>
<dbReference type="KEGG" id="hro:HELRODRAFT_167574"/>
<dbReference type="AlphaFoldDB" id="T1EZI3"/>
<evidence type="ECO:0000313" key="1">
    <source>
        <dbReference type="EMBL" id="ESO11052.1"/>
    </source>
</evidence>
<dbReference type="HOGENOM" id="CLU_1679830_0_0_1"/>
<dbReference type="GeneID" id="20201983"/>
<keyword evidence="3" id="KW-1185">Reference proteome</keyword>
<reference evidence="3" key="1">
    <citation type="submission" date="2012-12" db="EMBL/GenBank/DDBJ databases">
        <authorList>
            <person name="Hellsten U."/>
            <person name="Grimwood J."/>
            <person name="Chapman J.A."/>
            <person name="Shapiro H."/>
            <person name="Aerts A."/>
            <person name="Otillar R.P."/>
            <person name="Terry A.Y."/>
            <person name="Boore J.L."/>
            <person name="Simakov O."/>
            <person name="Marletaz F."/>
            <person name="Cho S.-J."/>
            <person name="Edsinger-Gonzales E."/>
            <person name="Havlak P."/>
            <person name="Kuo D.-H."/>
            <person name="Larsson T."/>
            <person name="Lv J."/>
            <person name="Arendt D."/>
            <person name="Savage R."/>
            <person name="Osoegawa K."/>
            <person name="de Jong P."/>
            <person name="Lindberg D.R."/>
            <person name="Seaver E.C."/>
            <person name="Weisblat D.A."/>
            <person name="Putnam N.H."/>
            <person name="Grigoriev I.V."/>
            <person name="Rokhsar D.S."/>
        </authorList>
    </citation>
    <scope>NUCLEOTIDE SEQUENCE</scope>
</reference>
<dbReference type="Proteomes" id="UP000015101">
    <property type="component" value="Unassembled WGS sequence"/>
</dbReference>
<evidence type="ECO:0000313" key="3">
    <source>
        <dbReference type="Proteomes" id="UP000015101"/>
    </source>
</evidence>
<protein>
    <submittedName>
        <fullName evidence="1 2">Uncharacterized protein</fullName>
    </submittedName>
</protein>
<dbReference type="CTD" id="20201983"/>
<name>T1EZI3_HELRO</name>
<dbReference type="EMBL" id="KB095858">
    <property type="protein sequence ID" value="ESO11052.1"/>
    <property type="molecule type" value="Genomic_DNA"/>
</dbReference>
<gene>
    <name evidence="2" type="primary">20201983</name>
    <name evidence="1" type="ORF">HELRODRAFT_167574</name>
</gene>
<dbReference type="RefSeq" id="XP_009011321.1">
    <property type="nucleotide sequence ID" value="XM_009013073.1"/>
</dbReference>
<sequence>MARIKKNYLVIVIPSPGVSGLPRLKCIPRETSSPAISYSSFVISIPDVLKQGWANYGTRVAREAILCGRRGFVRLKKIVIIKLIGLAGWCSGSEACMVSMLKLLAKLSTKLWQTASQNTISSGIMRDINLRDCGGIEGRKHKPVASVVAVKDANINV</sequence>
<evidence type="ECO:0000313" key="2">
    <source>
        <dbReference type="EnsemblMetazoa" id="HelroP167574"/>
    </source>
</evidence>
<proteinExistence type="predicted"/>
<organism evidence="2 3">
    <name type="scientific">Helobdella robusta</name>
    <name type="common">Californian leech</name>
    <dbReference type="NCBI Taxonomy" id="6412"/>
    <lineage>
        <taxon>Eukaryota</taxon>
        <taxon>Metazoa</taxon>
        <taxon>Spiralia</taxon>
        <taxon>Lophotrochozoa</taxon>
        <taxon>Annelida</taxon>
        <taxon>Clitellata</taxon>
        <taxon>Hirudinea</taxon>
        <taxon>Rhynchobdellida</taxon>
        <taxon>Glossiphoniidae</taxon>
        <taxon>Helobdella</taxon>
    </lineage>
</organism>
<dbReference type="EMBL" id="AMQM01002808">
    <property type="status" value="NOT_ANNOTATED_CDS"/>
    <property type="molecule type" value="Genomic_DNA"/>
</dbReference>